<dbReference type="EMBL" id="JAACJS010000015">
    <property type="protein sequence ID" value="NCI50762.1"/>
    <property type="molecule type" value="Genomic_DNA"/>
</dbReference>
<evidence type="ECO:0000313" key="3">
    <source>
        <dbReference type="Proteomes" id="UP000753802"/>
    </source>
</evidence>
<gene>
    <name evidence="2" type="ORF">GWC95_12560</name>
</gene>
<keyword evidence="1" id="KW-0812">Transmembrane</keyword>
<feature type="transmembrane region" description="Helical" evidence="1">
    <location>
        <begin position="134"/>
        <end position="155"/>
    </location>
</feature>
<feature type="transmembrane region" description="Helical" evidence="1">
    <location>
        <begin position="93"/>
        <end position="114"/>
    </location>
</feature>
<reference evidence="2 3" key="1">
    <citation type="submission" date="2020-01" db="EMBL/GenBank/DDBJ databases">
        <title>Genome analysis.</title>
        <authorList>
            <person name="Wu S."/>
            <person name="Wang G."/>
        </authorList>
    </citation>
    <scope>NUCLEOTIDE SEQUENCE [LARGE SCALE GENOMIC DNA]</scope>
    <source>
        <strain evidence="2 3">SYL130</strain>
    </source>
</reference>
<keyword evidence="3" id="KW-1185">Reference proteome</keyword>
<feature type="transmembrane region" description="Helical" evidence="1">
    <location>
        <begin position="7"/>
        <end position="30"/>
    </location>
</feature>
<proteinExistence type="predicted"/>
<protein>
    <submittedName>
        <fullName evidence="2">Uncharacterized protein</fullName>
    </submittedName>
</protein>
<keyword evidence="1" id="KW-0472">Membrane</keyword>
<feature type="transmembrane region" description="Helical" evidence="1">
    <location>
        <begin position="63"/>
        <end position="81"/>
    </location>
</feature>
<accession>A0ABW9ZUD8</accession>
<sequence>MKKDITVATFGFVIMLVIMRFNGMALVTPISPRAIIDLEFADTPQRVAALLSHWDLTSVKMNIWLDFVFIASYVYFLFVMAERFSLKWREDHFMRQVGLFLSRASIVAGMFDVVENLLMLQTIAGNYTTLSLQLTFYCAAFKFILIGAVFLYFIVSVPAGIKR</sequence>
<name>A0ABW9ZUD8_9BACT</name>
<keyword evidence="1" id="KW-1133">Transmembrane helix</keyword>
<organism evidence="2 3">
    <name type="scientific">Sediminibacterium roseum</name>
    <dbReference type="NCBI Taxonomy" id="1978412"/>
    <lineage>
        <taxon>Bacteria</taxon>
        <taxon>Pseudomonadati</taxon>
        <taxon>Bacteroidota</taxon>
        <taxon>Chitinophagia</taxon>
        <taxon>Chitinophagales</taxon>
        <taxon>Chitinophagaceae</taxon>
        <taxon>Sediminibacterium</taxon>
    </lineage>
</organism>
<comment type="caution">
    <text evidence="2">The sequence shown here is derived from an EMBL/GenBank/DDBJ whole genome shotgun (WGS) entry which is preliminary data.</text>
</comment>
<dbReference type="RefSeq" id="WP_161819074.1">
    <property type="nucleotide sequence ID" value="NZ_JAACJS010000015.1"/>
</dbReference>
<evidence type="ECO:0000313" key="2">
    <source>
        <dbReference type="EMBL" id="NCI50762.1"/>
    </source>
</evidence>
<evidence type="ECO:0000256" key="1">
    <source>
        <dbReference type="SAM" id="Phobius"/>
    </source>
</evidence>
<dbReference type="Proteomes" id="UP000753802">
    <property type="component" value="Unassembled WGS sequence"/>
</dbReference>